<dbReference type="STRING" id="190974.SAMN05216439_1187"/>
<dbReference type="EMBL" id="FOAK01000003">
    <property type="protein sequence ID" value="SEK59495.1"/>
    <property type="molecule type" value="Genomic_DNA"/>
</dbReference>
<dbReference type="Proteomes" id="UP000199506">
    <property type="component" value="Unassembled WGS sequence"/>
</dbReference>
<proteinExistence type="predicted"/>
<organism evidence="1 2">
    <name type="scientific">Methanobrevibacter gottschalkii</name>
    <dbReference type="NCBI Taxonomy" id="190974"/>
    <lineage>
        <taxon>Archaea</taxon>
        <taxon>Methanobacteriati</taxon>
        <taxon>Methanobacteriota</taxon>
        <taxon>Methanomada group</taxon>
        <taxon>Methanobacteria</taxon>
        <taxon>Methanobacteriales</taxon>
        <taxon>Methanobacteriaceae</taxon>
        <taxon>Methanobrevibacter</taxon>
    </lineage>
</organism>
<protein>
    <submittedName>
        <fullName evidence="1">Uncharacterized protein</fullName>
    </submittedName>
</protein>
<dbReference type="AlphaFoldDB" id="A0A1H7IFT4"/>
<accession>A0A1H7IFT4</accession>
<sequence>MNNSLLEDIRHELVCITGLKVYDNDSFELDYTKLIERIDEILD</sequence>
<evidence type="ECO:0000313" key="1">
    <source>
        <dbReference type="EMBL" id="SEK59495.1"/>
    </source>
</evidence>
<dbReference type="RefSeq" id="WP_257637941.1">
    <property type="nucleotide sequence ID" value="NZ_FOAK01000003.1"/>
</dbReference>
<gene>
    <name evidence="1" type="ORF">SAMN05216439_1187</name>
</gene>
<reference evidence="1 2" key="1">
    <citation type="submission" date="2016-10" db="EMBL/GenBank/DDBJ databases">
        <authorList>
            <person name="de Groot N.N."/>
        </authorList>
    </citation>
    <scope>NUCLEOTIDE SEQUENCE [LARGE SCALE GENOMIC DNA]</scope>
    <source>
        <strain evidence="1 2">DSM 11978</strain>
    </source>
</reference>
<evidence type="ECO:0000313" key="2">
    <source>
        <dbReference type="Proteomes" id="UP000199506"/>
    </source>
</evidence>
<name>A0A1H7IFT4_9EURY</name>